<keyword evidence="2" id="KW-0052">Apoplast</keyword>
<accession>A0A5B7C6X2</accession>
<evidence type="ECO:0000256" key="1">
    <source>
        <dbReference type="ARBA" id="ARBA00004271"/>
    </source>
</evidence>
<organism evidence="8">
    <name type="scientific">Davidia involucrata</name>
    <name type="common">Dove tree</name>
    <dbReference type="NCBI Taxonomy" id="16924"/>
    <lineage>
        <taxon>Eukaryota</taxon>
        <taxon>Viridiplantae</taxon>
        <taxon>Streptophyta</taxon>
        <taxon>Embryophyta</taxon>
        <taxon>Tracheophyta</taxon>
        <taxon>Spermatophyta</taxon>
        <taxon>Magnoliopsida</taxon>
        <taxon>eudicotyledons</taxon>
        <taxon>Gunneridae</taxon>
        <taxon>Pentapetalae</taxon>
        <taxon>asterids</taxon>
        <taxon>Cornales</taxon>
        <taxon>Nyssaceae</taxon>
        <taxon>Davidia</taxon>
    </lineage>
</organism>
<gene>
    <name evidence="8" type="ORF">Din_045457</name>
</gene>
<sequence>MAIVFSTNMLIQILLLVSTLHCASAVRQLSESTQDQSQLLFKYHNGPLLTGKISINLIWYGKFKPSQKAIVPLLCHSLSKSRYSTRATRSASRSHRNRSYSWHQRVSRATPSTLF</sequence>
<evidence type="ECO:0000256" key="5">
    <source>
        <dbReference type="ARBA" id="ARBA00023591"/>
    </source>
</evidence>
<dbReference type="PANTHER" id="PTHR31279">
    <property type="entry name" value="PROTEIN EXORDIUM-LIKE 5"/>
    <property type="match status" value="1"/>
</dbReference>
<dbReference type="InterPro" id="IPR006766">
    <property type="entry name" value="EXORDIUM-like"/>
</dbReference>
<dbReference type="AlphaFoldDB" id="A0A5B7C6X2"/>
<name>A0A5B7C6X2_DAVIN</name>
<comment type="subcellular location">
    <subcellularLocation>
        <location evidence="1">Secreted</location>
        <location evidence="1">Extracellular space</location>
        <location evidence="1">Apoplast</location>
    </subcellularLocation>
</comment>
<protein>
    <submittedName>
        <fullName evidence="8">Uncharacterized protein</fullName>
    </submittedName>
</protein>
<evidence type="ECO:0000313" key="8">
    <source>
        <dbReference type="EMBL" id="MPA76016.1"/>
    </source>
</evidence>
<reference evidence="8" key="1">
    <citation type="submission" date="2019-08" db="EMBL/GenBank/DDBJ databases">
        <title>Reference gene set and small RNA set construction with multiple tissues from Davidia involucrata Baill.</title>
        <authorList>
            <person name="Yang H."/>
            <person name="Zhou C."/>
            <person name="Li G."/>
            <person name="Wang J."/>
            <person name="Gao P."/>
            <person name="Wang M."/>
            <person name="Wang R."/>
            <person name="Zhao Y."/>
        </authorList>
    </citation>
    <scope>NUCLEOTIDE SEQUENCE</scope>
    <source>
        <tissue evidence="8">Mixed with DoveR01_LX</tissue>
    </source>
</reference>
<keyword evidence="3" id="KW-0964">Secreted</keyword>
<dbReference type="EMBL" id="GHES01045457">
    <property type="protein sequence ID" value="MPA76016.1"/>
    <property type="molecule type" value="Transcribed_RNA"/>
</dbReference>
<proteinExistence type="inferred from homology"/>
<feature type="region of interest" description="Disordered" evidence="6">
    <location>
        <begin position="85"/>
        <end position="115"/>
    </location>
</feature>
<evidence type="ECO:0000256" key="7">
    <source>
        <dbReference type="SAM" id="SignalP"/>
    </source>
</evidence>
<dbReference type="GO" id="GO:0048046">
    <property type="term" value="C:apoplast"/>
    <property type="evidence" value="ECO:0007669"/>
    <property type="project" value="UniProtKB-SubCell"/>
</dbReference>
<evidence type="ECO:0000256" key="3">
    <source>
        <dbReference type="ARBA" id="ARBA00022525"/>
    </source>
</evidence>
<keyword evidence="4 7" id="KW-0732">Signal</keyword>
<dbReference type="Pfam" id="PF04674">
    <property type="entry name" value="Phi_1"/>
    <property type="match status" value="1"/>
</dbReference>
<comment type="similarity">
    <text evidence="5">Belongs to the EXORDIUM family.</text>
</comment>
<evidence type="ECO:0000256" key="2">
    <source>
        <dbReference type="ARBA" id="ARBA00022523"/>
    </source>
</evidence>
<feature type="chain" id="PRO_5022933457" evidence="7">
    <location>
        <begin position="26"/>
        <end position="115"/>
    </location>
</feature>
<evidence type="ECO:0000256" key="6">
    <source>
        <dbReference type="SAM" id="MobiDB-lite"/>
    </source>
</evidence>
<dbReference type="PANTHER" id="PTHR31279:SF66">
    <property type="entry name" value="PHOSPHATE-RESPONSIVE 1 FAMILY PROTEIN"/>
    <property type="match status" value="1"/>
</dbReference>
<feature type="compositionally biased region" description="Polar residues" evidence="6">
    <location>
        <begin position="102"/>
        <end position="115"/>
    </location>
</feature>
<feature type="signal peptide" evidence="7">
    <location>
        <begin position="1"/>
        <end position="25"/>
    </location>
</feature>
<evidence type="ECO:0000256" key="4">
    <source>
        <dbReference type="ARBA" id="ARBA00022729"/>
    </source>
</evidence>